<protein>
    <submittedName>
        <fullName evidence="1">Uncharacterized protein</fullName>
    </submittedName>
</protein>
<dbReference type="RefSeq" id="WP_215884688.1">
    <property type="nucleotide sequence ID" value="NZ_JAAOMP010000151.1"/>
</dbReference>
<name>A0ABS6A216_9PROT</name>
<reference evidence="1 2" key="1">
    <citation type="journal article" date="2021" name="ISME J.">
        <title>Genomic evolution of the class Acidithiobacillia: deep-branching Proteobacteria living in extreme acidic conditions.</title>
        <authorList>
            <person name="Moya-Beltran A."/>
            <person name="Beard S."/>
            <person name="Rojas-Villalobos C."/>
            <person name="Issotta F."/>
            <person name="Gallardo Y."/>
            <person name="Ulloa R."/>
            <person name="Giaveno A."/>
            <person name="Degli Esposti M."/>
            <person name="Johnson D.B."/>
            <person name="Quatrini R."/>
        </authorList>
    </citation>
    <scope>NUCLEOTIDE SEQUENCE [LARGE SCALE GENOMIC DNA]</scope>
    <source>
        <strain evidence="1 2">RW2</strain>
    </source>
</reference>
<dbReference type="Proteomes" id="UP000755654">
    <property type="component" value="Unassembled WGS sequence"/>
</dbReference>
<dbReference type="EMBL" id="JAAOMP010000151">
    <property type="protein sequence ID" value="MBU2761161.1"/>
    <property type="molecule type" value="Genomic_DNA"/>
</dbReference>
<organism evidence="1 2">
    <name type="scientific">Acidithiobacillus sulfurivorans</name>
    <dbReference type="NCBI Taxonomy" id="1958756"/>
    <lineage>
        <taxon>Bacteria</taxon>
        <taxon>Pseudomonadati</taxon>
        <taxon>Pseudomonadota</taxon>
        <taxon>Acidithiobacillia</taxon>
        <taxon>Acidithiobacillales</taxon>
        <taxon>Acidithiobacillaceae</taxon>
        <taxon>Acidithiobacillus</taxon>
    </lineage>
</organism>
<evidence type="ECO:0000313" key="1">
    <source>
        <dbReference type="EMBL" id="MBU2761161.1"/>
    </source>
</evidence>
<keyword evidence="2" id="KW-1185">Reference proteome</keyword>
<sequence length="76" mass="8336">MDKALRDGIDDILNQRQKIKTLQEGIKESVAVLAERYDLKSTDLNKVIGLVEKERGKGGVLAAERGILDTAEDAVL</sequence>
<proteinExistence type="predicted"/>
<gene>
    <name evidence="1" type="ORF">HAP95_13565</name>
</gene>
<evidence type="ECO:0000313" key="2">
    <source>
        <dbReference type="Proteomes" id="UP000755654"/>
    </source>
</evidence>
<comment type="caution">
    <text evidence="1">The sequence shown here is derived from an EMBL/GenBank/DDBJ whole genome shotgun (WGS) entry which is preliminary data.</text>
</comment>
<accession>A0ABS6A216</accession>